<feature type="domain" description="Serine-threonine/tyrosine-protein kinase catalytic" evidence="1">
    <location>
        <begin position="12"/>
        <end position="68"/>
    </location>
</feature>
<evidence type="ECO:0000313" key="2">
    <source>
        <dbReference type="EMBL" id="CAH3115449.1"/>
    </source>
</evidence>
<dbReference type="Pfam" id="PF07714">
    <property type="entry name" value="PK_Tyr_Ser-Thr"/>
    <property type="match status" value="1"/>
</dbReference>
<sequence>MHTHFYTAFIFIGGKPYDGMSGEEVYSFVASGLRMRRKSAFTSELYKLMLQCWHEEASERPKFGSIASWMENPSSH</sequence>
<gene>
    <name evidence="2" type="ORF">PLOB_00023672</name>
</gene>
<accession>A0ABN8NR80</accession>
<comment type="caution">
    <text evidence="2">The sequence shown here is derived from an EMBL/GenBank/DDBJ whole genome shotgun (WGS) entry which is preliminary data.</text>
</comment>
<organism evidence="2 3">
    <name type="scientific">Porites lobata</name>
    <dbReference type="NCBI Taxonomy" id="104759"/>
    <lineage>
        <taxon>Eukaryota</taxon>
        <taxon>Metazoa</taxon>
        <taxon>Cnidaria</taxon>
        <taxon>Anthozoa</taxon>
        <taxon>Hexacorallia</taxon>
        <taxon>Scleractinia</taxon>
        <taxon>Fungiina</taxon>
        <taxon>Poritidae</taxon>
        <taxon>Porites</taxon>
    </lineage>
</organism>
<proteinExistence type="predicted"/>
<dbReference type="Gene3D" id="1.10.510.10">
    <property type="entry name" value="Transferase(Phosphotransferase) domain 1"/>
    <property type="match status" value="1"/>
</dbReference>
<evidence type="ECO:0000259" key="1">
    <source>
        <dbReference type="Pfam" id="PF07714"/>
    </source>
</evidence>
<dbReference type="EMBL" id="CALNXK010000028">
    <property type="protein sequence ID" value="CAH3115449.1"/>
    <property type="molecule type" value="Genomic_DNA"/>
</dbReference>
<dbReference type="PANTHER" id="PTHR24416:SF611">
    <property type="entry name" value="TYROSINE-PROTEIN KINASE TRANSMEMBRANE RECEPTOR ROR"/>
    <property type="match status" value="1"/>
</dbReference>
<keyword evidence="3" id="KW-1185">Reference proteome</keyword>
<dbReference type="InterPro" id="IPR011009">
    <property type="entry name" value="Kinase-like_dom_sf"/>
</dbReference>
<dbReference type="InterPro" id="IPR050122">
    <property type="entry name" value="RTK"/>
</dbReference>
<protein>
    <recommendedName>
        <fullName evidence="1">Serine-threonine/tyrosine-protein kinase catalytic domain-containing protein</fullName>
    </recommendedName>
</protein>
<dbReference type="SUPFAM" id="SSF56112">
    <property type="entry name" value="Protein kinase-like (PK-like)"/>
    <property type="match status" value="1"/>
</dbReference>
<dbReference type="InterPro" id="IPR001245">
    <property type="entry name" value="Ser-Thr/Tyr_kinase_cat_dom"/>
</dbReference>
<dbReference type="Proteomes" id="UP001159405">
    <property type="component" value="Unassembled WGS sequence"/>
</dbReference>
<evidence type="ECO:0000313" key="3">
    <source>
        <dbReference type="Proteomes" id="UP001159405"/>
    </source>
</evidence>
<reference evidence="2 3" key="1">
    <citation type="submission" date="2022-05" db="EMBL/GenBank/DDBJ databases">
        <authorList>
            <consortium name="Genoscope - CEA"/>
            <person name="William W."/>
        </authorList>
    </citation>
    <scope>NUCLEOTIDE SEQUENCE [LARGE SCALE GENOMIC DNA]</scope>
</reference>
<name>A0ABN8NR80_9CNID</name>
<dbReference type="PANTHER" id="PTHR24416">
    <property type="entry name" value="TYROSINE-PROTEIN KINASE RECEPTOR"/>
    <property type="match status" value="1"/>
</dbReference>